<dbReference type="InterPro" id="IPR006059">
    <property type="entry name" value="SBP"/>
</dbReference>
<evidence type="ECO:0000256" key="1">
    <source>
        <dbReference type="ARBA" id="ARBA00022729"/>
    </source>
</evidence>
<dbReference type="AlphaFoldDB" id="A0A6L6IGP7"/>
<dbReference type="PANTHER" id="PTHR30006">
    <property type="entry name" value="THIAMINE-BINDING PERIPLASMIC PROTEIN-RELATED"/>
    <property type="match status" value="1"/>
</dbReference>
<evidence type="ECO:0000313" key="3">
    <source>
        <dbReference type="EMBL" id="MTH44806.1"/>
    </source>
</evidence>
<name>A0A6L6IGP7_9ENTR</name>
<feature type="signal peptide" evidence="2">
    <location>
        <begin position="1"/>
        <end position="35"/>
    </location>
</feature>
<dbReference type="Gene3D" id="3.40.190.10">
    <property type="entry name" value="Periplasmic binding protein-like II"/>
    <property type="match status" value="2"/>
</dbReference>
<organism evidence="3 4">
    <name type="scientific">Intestinirhabdus alba</name>
    <dbReference type="NCBI Taxonomy" id="2899544"/>
    <lineage>
        <taxon>Bacteria</taxon>
        <taxon>Pseudomonadati</taxon>
        <taxon>Pseudomonadota</taxon>
        <taxon>Gammaproteobacteria</taxon>
        <taxon>Enterobacterales</taxon>
        <taxon>Enterobacteriaceae</taxon>
        <taxon>Intestinirhabdus</taxon>
    </lineage>
</organism>
<keyword evidence="1 2" id="KW-0732">Signal</keyword>
<dbReference type="SUPFAM" id="SSF53850">
    <property type="entry name" value="Periplasmic binding protein-like II"/>
    <property type="match status" value="1"/>
</dbReference>
<gene>
    <name evidence="3" type="ORF">GJV78_00680</name>
</gene>
<evidence type="ECO:0000313" key="4">
    <source>
        <dbReference type="Proteomes" id="UP000477739"/>
    </source>
</evidence>
<dbReference type="GO" id="GO:0030288">
    <property type="term" value="C:outer membrane-bounded periplasmic space"/>
    <property type="evidence" value="ECO:0007669"/>
    <property type="project" value="UniProtKB-ARBA"/>
</dbReference>
<feature type="chain" id="PRO_5026844991" evidence="2">
    <location>
        <begin position="36"/>
        <end position="452"/>
    </location>
</feature>
<dbReference type="PANTHER" id="PTHR30006:SF24">
    <property type="entry name" value="SLL0237 PROTEIN"/>
    <property type="match status" value="1"/>
</dbReference>
<protein>
    <submittedName>
        <fullName evidence="3">Extracellular solute-binding protein</fullName>
    </submittedName>
</protein>
<dbReference type="Proteomes" id="UP000477739">
    <property type="component" value="Unassembled WGS sequence"/>
</dbReference>
<dbReference type="OrthoDB" id="305758at2"/>
<proteinExistence type="predicted"/>
<sequence>MKCNNSKRIYSIKILYLTCFLSLLLTDMLSPSALAQSARDDRVVVLTSYAEEVSTRFQAAFERAHPGKRVEILWRHGEDARYHFLQNGGEGIDVYWSPAPGNFELLRRKQLLARLQIDHKALPRDVGGVAISDPEDYYAAFELAGYGIAYNPDAVKALGLPLPKEWTDLAAVAYADKVQMPIPGSVGFAPVLYEAILQGYGWEKGWAILAETAGNARFNSGAFPDGKDPLSTGEIAARMTMDFFVSIAPGAEGSEKIRFSYPSRTIYNPAQVAIFANAQHPQTARQFVDFVLSGEGQKLLLHPDIHRLPVRPALYDETSGLTVNPFRQEYSGYNANAGRERQGLISGLFEIALLRYHDRQVALWKALHAAESAGLGGKPEIQRARALLQAPPIGDTQQKNRQLRQTFAFTDKAEKSTSTARTKIETQWIDELNQRMAEAHRLLESNTPPVTP</sequence>
<reference evidence="3 4" key="1">
    <citation type="submission" date="2019-11" db="EMBL/GenBank/DDBJ databases">
        <title>Escherichia alba sp. nov. isolated from the gut of plastic-eating superworms Zophobas atratus.</title>
        <authorList>
            <person name="Yang Y."/>
        </authorList>
    </citation>
    <scope>NUCLEOTIDE SEQUENCE [LARGE SCALE GENOMIC DNA]</scope>
    <source>
        <strain evidence="4">BIT-B35</strain>
    </source>
</reference>
<dbReference type="EMBL" id="WMJZ01000001">
    <property type="protein sequence ID" value="MTH44806.1"/>
    <property type="molecule type" value="Genomic_DNA"/>
</dbReference>
<keyword evidence="4" id="KW-1185">Reference proteome</keyword>
<dbReference type="Pfam" id="PF01547">
    <property type="entry name" value="SBP_bac_1"/>
    <property type="match status" value="1"/>
</dbReference>
<comment type="caution">
    <text evidence="3">The sequence shown here is derived from an EMBL/GenBank/DDBJ whole genome shotgun (WGS) entry which is preliminary data.</text>
</comment>
<evidence type="ECO:0000256" key="2">
    <source>
        <dbReference type="SAM" id="SignalP"/>
    </source>
</evidence>
<accession>A0A6L6IGP7</accession>